<dbReference type="AlphaFoldDB" id="A0A7C9UYH4"/>
<protein>
    <submittedName>
        <fullName evidence="1">DUF4170 domain-containing protein</fullName>
    </submittedName>
</protein>
<dbReference type="Pfam" id="PF13773">
    <property type="entry name" value="DUF4170"/>
    <property type="match status" value="2"/>
</dbReference>
<gene>
    <name evidence="1" type="ORF">G4223_06770</name>
</gene>
<reference evidence="1 2" key="1">
    <citation type="submission" date="2020-02" db="EMBL/GenBank/DDBJ databases">
        <authorList>
            <person name="Dziuba M."/>
            <person name="Kuznetsov B."/>
            <person name="Mardanov A."/>
            <person name="Ravin N."/>
            <person name="Grouzdev D."/>
        </authorList>
    </citation>
    <scope>NUCLEOTIDE SEQUENCE [LARGE SCALE GENOMIC DNA]</scope>
    <source>
        <strain evidence="1 2">SpK</strain>
    </source>
</reference>
<comment type="caution">
    <text evidence="1">The sequence shown here is derived from an EMBL/GenBank/DDBJ whole genome shotgun (WGS) entry which is preliminary data.</text>
</comment>
<proteinExistence type="predicted"/>
<organism evidence="1 2">
    <name type="scientific">Magnetospirillum aberrantis SpK</name>
    <dbReference type="NCBI Taxonomy" id="908842"/>
    <lineage>
        <taxon>Bacteria</taxon>
        <taxon>Pseudomonadati</taxon>
        <taxon>Pseudomonadota</taxon>
        <taxon>Alphaproteobacteria</taxon>
        <taxon>Rhodospirillales</taxon>
        <taxon>Rhodospirillaceae</taxon>
        <taxon>Magnetospirillum</taxon>
    </lineage>
</organism>
<name>A0A7C9UYH4_9PROT</name>
<accession>A0A7C9UYH4</accession>
<dbReference type="Gene3D" id="3.30.70.2400">
    <property type="entry name" value="Uncharacterised protein PF13773, DUF4170"/>
    <property type="match status" value="2"/>
</dbReference>
<dbReference type="Proteomes" id="UP000480684">
    <property type="component" value="Unassembled WGS sequence"/>
</dbReference>
<keyword evidence="2" id="KW-1185">Reference proteome</keyword>
<evidence type="ECO:0000313" key="2">
    <source>
        <dbReference type="Proteomes" id="UP000480684"/>
    </source>
</evidence>
<sequence>MAKQYYVVGGEYADTAFTQIAAGHKEERFGPFDEHEAHVCWRALTGKTVDNAMCRYFIRSEGAESVGEEWYVVGGEYADTSFEVIAAGKQLETYGPFPRQEALNTWRALTGKTVDNAMVRYDLCSAEELKTLKG</sequence>
<dbReference type="EMBL" id="JAAIYP010000034">
    <property type="protein sequence ID" value="NFV79811.1"/>
    <property type="molecule type" value="Genomic_DNA"/>
</dbReference>
<dbReference type="RefSeq" id="WP_163676896.1">
    <property type="nucleotide sequence ID" value="NZ_JAAIYP010000034.1"/>
</dbReference>
<evidence type="ECO:0000313" key="1">
    <source>
        <dbReference type="EMBL" id="NFV79811.1"/>
    </source>
</evidence>
<dbReference type="InterPro" id="IPR025226">
    <property type="entry name" value="DUF4170"/>
</dbReference>